<evidence type="ECO:0000256" key="2">
    <source>
        <dbReference type="ARBA" id="ARBA00008017"/>
    </source>
</evidence>
<dbReference type="Pfam" id="PF25886">
    <property type="entry name" value="Msy1"/>
    <property type="match status" value="1"/>
</dbReference>
<feature type="transmembrane region" description="Helical" evidence="7">
    <location>
        <begin position="230"/>
        <end position="249"/>
    </location>
</feature>
<dbReference type="OrthoDB" id="544685at2759"/>
<feature type="transmembrane region" description="Helical" evidence="7">
    <location>
        <begin position="185"/>
        <end position="210"/>
    </location>
</feature>
<evidence type="ECO:0000313" key="9">
    <source>
        <dbReference type="EMBL" id="KIW56604.1"/>
    </source>
</evidence>
<sequence>MAPAEDPIDRFVCLQVFICGVTAQIDQEILSTHFLNHVNTNCRMSYEGVTESILLRDRDIPSVAFTPVFDTDLPILDQESGPKTSQRVRTIKATGRSMTKFLDRTGAYSALTGEESEGEDEPKGPPNATFIQKMIGFSAVTRFALYVIPVAVVLVIPIVLTATAFKKAAIGDIRLIGLFIWIELVWLNVWLAILISNILPLLFQFFGGFISSGSRKYAQLLQAVRLPVSVFMWALISRAATPVICVFDMKTDRNLDCDDQWILVLRKALLATVAVTGMFFVEKLMVHLLSVSYHRKQFKVKLNESKRIIKILGRMYEKSRKLFPIYCREFAAEDSKIAGSRNAPSILRKDSGASSFSRIKSTVSAVMSSAANRFTGKEILRPGSAQSIVLQALTSPEASAALARRLWMSFAGEGKEELYEDDIAHVFGPGGKEEAKEILKALDEDCNGGVSRDEMLLLCLQICQDRKYIDQNMHDIGEVITSLDNILSFLVAVLTALVYASFFNASLASRATTLWGSIAALSFAVAGTVQEFLGSCVFIFIKHPYDVGDRVDINNVPLVVEHISLMYTIFRQVDSEASIQIPNIINNGQWIKNISRSKAMPEIYDFAIYAKTKYDAIENLKVELESFVRDNKRDFQPQVDVQLTSIGNLRELVLRVRVCHKSNWSNETLRTTRRNKFLWALLTALRKHSISKPGNPNPPVGSWENPGYSVAITDEEAHEARAAYEAREEEKRLKKLNLDIPKAPTHRNH</sequence>
<gene>
    <name evidence="9" type="ORF">PV05_05252</name>
</gene>
<accession>A0A0D2F9B6</accession>
<dbReference type="HOGENOM" id="CLU_010480_4_0_1"/>
<dbReference type="SUPFAM" id="SSF50182">
    <property type="entry name" value="Sm-like ribonucleoproteins"/>
    <property type="match status" value="1"/>
</dbReference>
<dbReference type="Gene3D" id="2.30.30.60">
    <property type="match status" value="1"/>
</dbReference>
<evidence type="ECO:0000313" key="10">
    <source>
        <dbReference type="Proteomes" id="UP000054342"/>
    </source>
</evidence>
<dbReference type="GO" id="GO:0005262">
    <property type="term" value="F:calcium channel activity"/>
    <property type="evidence" value="ECO:0007669"/>
    <property type="project" value="TreeGrafter"/>
</dbReference>
<evidence type="ECO:0000256" key="1">
    <source>
        <dbReference type="ARBA" id="ARBA00004127"/>
    </source>
</evidence>
<dbReference type="Pfam" id="PF00924">
    <property type="entry name" value="MS_channel_2nd"/>
    <property type="match status" value="1"/>
</dbReference>
<reference evidence="9 10" key="1">
    <citation type="submission" date="2015-01" db="EMBL/GenBank/DDBJ databases">
        <title>The Genome Sequence of Exophiala xenobiotica CBS118157.</title>
        <authorList>
            <consortium name="The Broad Institute Genomics Platform"/>
            <person name="Cuomo C."/>
            <person name="de Hoog S."/>
            <person name="Gorbushina A."/>
            <person name="Stielow B."/>
            <person name="Teixiera M."/>
            <person name="Abouelleil A."/>
            <person name="Chapman S.B."/>
            <person name="Priest M."/>
            <person name="Young S.K."/>
            <person name="Wortman J."/>
            <person name="Nusbaum C."/>
            <person name="Birren B."/>
        </authorList>
    </citation>
    <scope>NUCLEOTIDE SEQUENCE [LARGE SCALE GENOMIC DNA]</scope>
    <source>
        <strain evidence="9 10">CBS 118157</strain>
    </source>
</reference>
<evidence type="ECO:0000256" key="7">
    <source>
        <dbReference type="SAM" id="Phobius"/>
    </source>
</evidence>
<dbReference type="InterPro" id="IPR010920">
    <property type="entry name" value="LSM_dom_sf"/>
</dbReference>
<dbReference type="InterPro" id="IPR016688">
    <property type="entry name" value="MscS-like_plants/fungi"/>
</dbReference>
<dbReference type="GO" id="GO:0005509">
    <property type="term" value="F:calcium ion binding"/>
    <property type="evidence" value="ECO:0007669"/>
    <property type="project" value="InterPro"/>
</dbReference>
<comment type="subcellular location">
    <subcellularLocation>
        <location evidence="1">Endomembrane system</location>
        <topology evidence="1">Multi-pass membrane protein</topology>
    </subcellularLocation>
    <subcellularLocation>
        <location evidence="6">Endoplasmic reticulum membrane</location>
    </subcellularLocation>
</comment>
<keyword evidence="4 7" id="KW-1133">Transmembrane helix</keyword>
<comment type="similarity">
    <text evidence="2 6">Belongs to the MscS (TC 1.A.23) family.</text>
</comment>
<keyword evidence="5 6" id="KW-0472">Membrane</keyword>
<feature type="transmembrane region" description="Helical" evidence="7">
    <location>
        <begin position="143"/>
        <end position="165"/>
    </location>
</feature>
<feature type="transmembrane region" description="Helical" evidence="7">
    <location>
        <begin position="269"/>
        <end position="291"/>
    </location>
</feature>
<feature type="transmembrane region" description="Helical" evidence="7">
    <location>
        <begin position="514"/>
        <end position="541"/>
    </location>
</feature>
<dbReference type="AlphaFoldDB" id="A0A0D2F9B6"/>
<name>A0A0D2F9B6_9EURO</name>
<evidence type="ECO:0000256" key="4">
    <source>
        <dbReference type="ARBA" id="ARBA00022989"/>
    </source>
</evidence>
<proteinExistence type="inferred from homology"/>
<dbReference type="InterPro" id="IPR023408">
    <property type="entry name" value="MscS_beta-dom_sf"/>
</dbReference>
<dbReference type="RefSeq" id="XP_013317188.1">
    <property type="nucleotide sequence ID" value="XM_013461734.1"/>
</dbReference>
<dbReference type="GO" id="GO:0006874">
    <property type="term" value="P:intracellular calcium ion homeostasis"/>
    <property type="evidence" value="ECO:0007669"/>
    <property type="project" value="TreeGrafter"/>
</dbReference>
<organism evidence="9 10">
    <name type="scientific">Exophiala xenobiotica</name>
    <dbReference type="NCBI Taxonomy" id="348802"/>
    <lineage>
        <taxon>Eukaryota</taxon>
        <taxon>Fungi</taxon>
        <taxon>Dikarya</taxon>
        <taxon>Ascomycota</taxon>
        <taxon>Pezizomycotina</taxon>
        <taxon>Eurotiomycetes</taxon>
        <taxon>Chaetothyriomycetidae</taxon>
        <taxon>Chaetothyriales</taxon>
        <taxon>Herpotrichiellaceae</taxon>
        <taxon>Exophiala</taxon>
    </lineage>
</organism>
<protein>
    <recommendedName>
        <fullName evidence="6">Mechanosensitive ion channel protein</fullName>
    </recommendedName>
</protein>
<evidence type="ECO:0000259" key="8">
    <source>
        <dbReference type="PROSITE" id="PS50222"/>
    </source>
</evidence>
<evidence type="ECO:0000256" key="5">
    <source>
        <dbReference type="ARBA" id="ARBA00023136"/>
    </source>
</evidence>
<dbReference type="Proteomes" id="UP000054342">
    <property type="component" value="Unassembled WGS sequence"/>
</dbReference>
<dbReference type="PANTHER" id="PTHR31323">
    <property type="entry name" value="MECHANOSENSITIVE ION CHANNEL PROTEIN MSY2"/>
    <property type="match status" value="1"/>
</dbReference>
<dbReference type="GO" id="GO:0005789">
    <property type="term" value="C:endoplasmic reticulum membrane"/>
    <property type="evidence" value="ECO:0007669"/>
    <property type="project" value="UniProtKB-SubCell"/>
</dbReference>
<feature type="transmembrane region" description="Helical" evidence="7">
    <location>
        <begin position="486"/>
        <end position="508"/>
    </location>
</feature>
<keyword evidence="10" id="KW-1185">Reference proteome</keyword>
<dbReference type="InterPro" id="IPR006685">
    <property type="entry name" value="MscS_channel_2nd"/>
</dbReference>
<keyword evidence="6" id="KW-0256">Endoplasmic reticulum</keyword>
<dbReference type="InterPro" id="IPR058650">
    <property type="entry name" value="Msy1/2-like"/>
</dbReference>
<dbReference type="GeneID" id="25327160"/>
<keyword evidence="3 7" id="KW-0812">Transmembrane</keyword>
<dbReference type="PROSITE" id="PS50222">
    <property type="entry name" value="EF_HAND_2"/>
    <property type="match status" value="1"/>
</dbReference>
<evidence type="ECO:0000256" key="3">
    <source>
        <dbReference type="ARBA" id="ARBA00022692"/>
    </source>
</evidence>
<dbReference type="InterPro" id="IPR002048">
    <property type="entry name" value="EF_hand_dom"/>
</dbReference>
<evidence type="ECO:0000256" key="6">
    <source>
        <dbReference type="PIRNR" id="PIRNR017209"/>
    </source>
</evidence>
<dbReference type="EMBL" id="KN847319">
    <property type="protein sequence ID" value="KIW56604.1"/>
    <property type="molecule type" value="Genomic_DNA"/>
</dbReference>
<dbReference type="PIRSF" id="PIRSF017209">
    <property type="entry name" value="Memb_At2g17000_prd"/>
    <property type="match status" value="1"/>
</dbReference>
<feature type="domain" description="EF-hand" evidence="8">
    <location>
        <begin position="430"/>
        <end position="465"/>
    </location>
</feature>
<dbReference type="PANTHER" id="PTHR31323:SF14">
    <property type="entry name" value="MECHANOSENSITIVE ION CHANNEL PROTEIN MSY2"/>
    <property type="match status" value="1"/>
</dbReference>